<evidence type="ECO:0000313" key="2">
    <source>
        <dbReference type="EMBL" id="CAF1461910.1"/>
    </source>
</evidence>
<dbReference type="EMBL" id="CAJNOO010007098">
    <property type="protein sequence ID" value="CAF1461910.1"/>
    <property type="molecule type" value="Genomic_DNA"/>
</dbReference>
<evidence type="ECO:0000256" key="1">
    <source>
        <dbReference type="SAM" id="MobiDB-lite"/>
    </source>
</evidence>
<feature type="compositionally biased region" description="Acidic residues" evidence="1">
    <location>
        <begin position="37"/>
        <end position="49"/>
    </location>
</feature>
<name>A0A819UM44_9BILA</name>
<dbReference type="AlphaFoldDB" id="A0A819UM44"/>
<proteinExistence type="predicted"/>
<gene>
    <name evidence="3" type="ORF">OTI717_LOCUS34006</name>
    <name evidence="2" type="ORF">RFH988_LOCUS37192</name>
</gene>
<comment type="caution">
    <text evidence="3">The sequence shown here is derived from an EMBL/GenBank/DDBJ whole genome shotgun (WGS) entry which is preliminary data.</text>
</comment>
<dbReference type="Proteomes" id="UP000663882">
    <property type="component" value="Unassembled WGS sequence"/>
</dbReference>
<dbReference type="EMBL" id="CAJOAX010011679">
    <property type="protein sequence ID" value="CAF4097948.1"/>
    <property type="molecule type" value="Genomic_DNA"/>
</dbReference>
<organism evidence="3 4">
    <name type="scientific">Rotaria sordida</name>
    <dbReference type="NCBI Taxonomy" id="392033"/>
    <lineage>
        <taxon>Eukaryota</taxon>
        <taxon>Metazoa</taxon>
        <taxon>Spiralia</taxon>
        <taxon>Gnathifera</taxon>
        <taxon>Rotifera</taxon>
        <taxon>Eurotatoria</taxon>
        <taxon>Bdelloidea</taxon>
        <taxon>Philodinida</taxon>
        <taxon>Philodinidae</taxon>
        <taxon>Rotaria</taxon>
    </lineage>
</organism>
<accession>A0A819UM44</accession>
<protein>
    <submittedName>
        <fullName evidence="3">Uncharacterized protein</fullName>
    </submittedName>
</protein>
<dbReference type="Proteomes" id="UP000663823">
    <property type="component" value="Unassembled WGS sequence"/>
</dbReference>
<feature type="non-terminal residue" evidence="3">
    <location>
        <position position="152"/>
    </location>
</feature>
<reference evidence="3" key="1">
    <citation type="submission" date="2021-02" db="EMBL/GenBank/DDBJ databases">
        <authorList>
            <person name="Nowell W R."/>
        </authorList>
    </citation>
    <scope>NUCLEOTIDE SEQUENCE</scope>
</reference>
<sequence>MNSTNVVSTIVQSGFDSSHLPGIILTPQTEYQKHDQDEEDEDEDEDEHEDDDMVIIRFSFTNALDNHNRACVFDAILAFSVRTAVQNQINAPINIRRIADPNYIFQPGEEFNAVFHTQDSYICLQAWLFRTYPGYQHVLTIIEPAAFAMDVG</sequence>
<evidence type="ECO:0000313" key="3">
    <source>
        <dbReference type="EMBL" id="CAF4097948.1"/>
    </source>
</evidence>
<feature type="region of interest" description="Disordered" evidence="1">
    <location>
        <begin position="28"/>
        <end position="49"/>
    </location>
</feature>
<evidence type="ECO:0000313" key="4">
    <source>
        <dbReference type="Proteomes" id="UP000663823"/>
    </source>
</evidence>